<gene>
    <name evidence="1" type="ORF">g.58846</name>
</gene>
<dbReference type="EMBL" id="GECU01000983">
    <property type="protein sequence ID" value="JAT06724.1"/>
    <property type="molecule type" value="Transcribed_RNA"/>
</dbReference>
<name>A0A1B6K6D6_9HEMI</name>
<dbReference type="AlphaFoldDB" id="A0A1B6K6D6"/>
<reference evidence="1" key="1">
    <citation type="submission" date="2015-11" db="EMBL/GenBank/DDBJ databases">
        <title>De novo transcriptome assembly of four potential Pierce s Disease insect vectors from Arizona vineyards.</title>
        <authorList>
            <person name="Tassone E.E."/>
        </authorList>
    </citation>
    <scope>NUCLEOTIDE SEQUENCE</scope>
</reference>
<organism evidence="1">
    <name type="scientific">Homalodisca liturata</name>
    <dbReference type="NCBI Taxonomy" id="320908"/>
    <lineage>
        <taxon>Eukaryota</taxon>
        <taxon>Metazoa</taxon>
        <taxon>Ecdysozoa</taxon>
        <taxon>Arthropoda</taxon>
        <taxon>Hexapoda</taxon>
        <taxon>Insecta</taxon>
        <taxon>Pterygota</taxon>
        <taxon>Neoptera</taxon>
        <taxon>Paraneoptera</taxon>
        <taxon>Hemiptera</taxon>
        <taxon>Auchenorrhyncha</taxon>
        <taxon>Membracoidea</taxon>
        <taxon>Cicadellidae</taxon>
        <taxon>Cicadellinae</taxon>
        <taxon>Proconiini</taxon>
        <taxon>Homalodisca</taxon>
    </lineage>
</organism>
<proteinExistence type="predicted"/>
<accession>A0A1B6K6D6</accession>
<evidence type="ECO:0000313" key="1">
    <source>
        <dbReference type="EMBL" id="JAT06724.1"/>
    </source>
</evidence>
<protein>
    <submittedName>
        <fullName evidence="1">Uncharacterized protein</fullName>
    </submittedName>
</protein>
<sequence length="100" mass="11350">MSFYRRIIWSDAWVAEVGLYVDDTAQFTVVSPQKVVALSTVQVYYSALTEQEWQKGQWPAPQHEASTERTIGQLVPLAAYHRLGLAPTAGTHHLRRAWLP</sequence>